<dbReference type="SUPFAM" id="SSF51735">
    <property type="entry name" value="NAD(P)-binding Rossmann-fold domains"/>
    <property type="match status" value="1"/>
</dbReference>
<dbReference type="Pfam" id="PF02423">
    <property type="entry name" value="OCD_Mu_crystall"/>
    <property type="match status" value="1"/>
</dbReference>
<dbReference type="FunFam" id="3.40.50.720:FF:000311">
    <property type="entry name" value="Ornithine cyclodeaminase"/>
    <property type="match status" value="1"/>
</dbReference>
<sequence>MLQLDQDATRDALEWRPLIEALRTMFREGCESPVRHHHEFRIPGEADGTLLLMPAWVPGRYLGTKLATVVPGNGTRGLPAVMASYLLNDARTGEMVAMIDGGELTARRTAAASALAADYLARQDARHLVVVGTGRLSRNLAAAHASVRPLSRVSVWGRDAEKAQAVAEEIGEELEILAQPADDLEAAVRDADIVSCATLSEAPLVQGAWLQPGCHLDLVGAFKPTMRESDDEAVSRARVFVDTRDGAMKEGGDIVQALASGALEPDGIEADLFDLARRTLPFPREAEDITLFKSVGAALEDLAGAILAFETASARTGQSTSPRILPVM</sequence>
<keyword evidence="3" id="KW-1185">Reference proteome</keyword>
<dbReference type="AlphaFoldDB" id="A0A285TP55"/>
<proteinExistence type="inferred from homology"/>
<dbReference type="InterPro" id="IPR003462">
    <property type="entry name" value="ODC_Mu_crystall"/>
</dbReference>
<protein>
    <submittedName>
        <fullName evidence="2">Ornithine cyclodeaminase</fullName>
    </submittedName>
</protein>
<dbReference type="GO" id="GO:0016491">
    <property type="term" value="F:oxidoreductase activity"/>
    <property type="evidence" value="ECO:0007669"/>
    <property type="project" value="UniProtKB-ARBA"/>
</dbReference>
<dbReference type="PIRSF" id="PIRSF001439">
    <property type="entry name" value="CryM"/>
    <property type="match status" value="1"/>
</dbReference>
<evidence type="ECO:0000313" key="2">
    <source>
        <dbReference type="EMBL" id="SOC22411.1"/>
    </source>
</evidence>
<dbReference type="InterPro" id="IPR036291">
    <property type="entry name" value="NAD(P)-bd_dom_sf"/>
</dbReference>
<dbReference type="GO" id="GO:0005737">
    <property type="term" value="C:cytoplasm"/>
    <property type="evidence" value="ECO:0007669"/>
    <property type="project" value="TreeGrafter"/>
</dbReference>
<dbReference type="STRING" id="538381.GCA_001696535_00866"/>
<dbReference type="GO" id="GO:0019752">
    <property type="term" value="P:carboxylic acid metabolic process"/>
    <property type="evidence" value="ECO:0007669"/>
    <property type="project" value="UniProtKB-ARBA"/>
</dbReference>
<accession>A0A285TP55</accession>
<dbReference type="Proteomes" id="UP000219331">
    <property type="component" value="Unassembled WGS sequence"/>
</dbReference>
<dbReference type="InterPro" id="IPR023401">
    <property type="entry name" value="ODC_N"/>
</dbReference>
<name>A0A285TP55_9HYPH</name>
<dbReference type="Gene3D" id="3.40.50.720">
    <property type="entry name" value="NAD(P)-binding Rossmann-like Domain"/>
    <property type="match status" value="1"/>
</dbReference>
<dbReference type="EMBL" id="OBML01000012">
    <property type="protein sequence ID" value="SOC22411.1"/>
    <property type="molecule type" value="Genomic_DNA"/>
</dbReference>
<comment type="similarity">
    <text evidence="1">Belongs to the ornithine cyclodeaminase/mu-crystallin family.</text>
</comment>
<reference evidence="2 3" key="1">
    <citation type="submission" date="2017-08" db="EMBL/GenBank/DDBJ databases">
        <authorList>
            <person name="de Groot N.N."/>
        </authorList>
    </citation>
    <scope>NUCLEOTIDE SEQUENCE [LARGE SCALE GENOMIC DNA]</scope>
    <source>
        <strain evidence="2 3">USBA 352</strain>
    </source>
</reference>
<organism evidence="2 3">
    <name type="scientific">Stappia indica</name>
    <dbReference type="NCBI Taxonomy" id="538381"/>
    <lineage>
        <taxon>Bacteria</taxon>
        <taxon>Pseudomonadati</taxon>
        <taxon>Pseudomonadota</taxon>
        <taxon>Alphaproteobacteria</taxon>
        <taxon>Hyphomicrobiales</taxon>
        <taxon>Stappiaceae</taxon>
        <taxon>Stappia</taxon>
    </lineage>
</organism>
<evidence type="ECO:0000313" key="3">
    <source>
        <dbReference type="Proteomes" id="UP000219331"/>
    </source>
</evidence>
<dbReference type="PANTHER" id="PTHR13812:SF19">
    <property type="entry name" value="KETIMINE REDUCTASE MU-CRYSTALLIN"/>
    <property type="match status" value="1"/>
</dbReference>
<dbReference type="RefSeq" id="WP_097176242.1">
    <property type="nucleotide sequence ID" value="NZ_OBML01000012.1"/>
</dbReference>
<gene>
    <name evidence="2" type="ORF">SAMN05421512_11262</name>
</gene>
<dbReference type="PANTHER" id="PTHR13812">
    <property type="entry name" value="KETIMINE REDUCTASE MU-CRYSTALLIN"/>
    <property type="match status" value="1"/>
</dbReference>
<dbReference type="OrthoDB" id="9785971at2"/>
<dbReference type="NCBIfam" id="NF004793">
    <property type="entry name" value="PRK06141.1"/>
    <property type="match status" value="1"/>
</dbReference>
<dbReference type="Gene3D" id="3.30.1780.10">
    <property type="entry name" value="ornithine cyclodeaminase, domain 1"/>
    <property type="match status" value="1"/>
</dbReference>
<evidence type="ECO:0000256" key="1">
    <source>
        <dbReference type="ARBA" id="ARBA00008903"/>
    </source>
</evidence>